<dbReference type="InterPro" id="IPR010623">
    <property type="entry name" value="IcmF_C"/>
</dbReference>
<dbReference type="NCBIfam" id="TIGR03348">
    <property type="entry name" value="VI_IcmF"/>
    <property type="match status" value="1"/>
</dbReference>
<dbReference type="InterPro" id="IPR048677">
    <property type="entry name" value="TssM1_hel"/>
</dbReference>
<evidence type="ECO:0000259" key="3">
    <source>
        <dbReference type="Pfam" id="PF06761"/>
    </source>
</evidence>
<feature type="transmembrane region" description="Helical" evidence="1">
    <location>
        <begin position="438"/>
        <end position="460"/>
    </location>
</feature>
<dbReference type="InterPro" id="IPR009612">
    <property type="entry name" value="IcmF-rel"/>
</dbReference>
<gene>
    <name evidence="6" type="primary">tssM</name>
    <name evidence="6" type="ORF">D4741_11905</name>
</gene>
<dbReference type="AlphaFoldDB" id="A0A3A3EPM0"/>
<dbReference type="RefSeq" id="WP_119853124.1">
    <property type="nucleotide sequence ID" value="NZ_QYSE01000002.1"/>
</dbReference>
<dbReference type="InterPro" id="IPR027417">
    <property type="entry name" value="P-loop_NTPase"/>
</dbReference>
<feature type="transmembrane region" description="Helical" evidence="1">
    <location>
        <begin position="50"/>
        <end position="70"/>
    </location>
</feature>
<protein>
    <submittedName>
        <fullName evidence="6">Type VI secretion system membrane subunit TssM</fullName>
    </submittedName>
</protein>
<evidence type="ECO:0000259" key="4">
    <source>
        <dbReference type="Pfam" id="PF14331"/>
    </source>
</evidence>
<dbReference type="SUPFAM" id="SSF52540">
    <property type="entry name" value="P-loop containing nucleoside triphosphate hydrolases"/>
    <property type="match status" value="1"/>
</dbReference>
<dbReference type="InterPro" id="IPR017731">
    <property type="entry name" value="TssM1-like"/>
</dbReference>
<sequence>MSFIQKCKRAMYAATSRKVMIVVGFIALFLLIWFGGQLIAIADYKPFESVAARAITILAILLVYTVVKLIEFRNQSKRNTSMTEELIEVDANSADEVQEEIKTLKTRMVEAIELLKDAKLFNGRNIYQLPWYIMIGPPGSGKTNFINNSGLDFPLKEKLGTDLIHGVGGTRNCDWWFTNKAVIIDTAGRYTTQNSHALHDSKAWQGFLGLLRKYRPKRPVNGVIISMGISELMNQTKTERNLHARAIKQRLQELQGQLGMTFPVYVIFSKVDLVEGFREFFSELSDEETEQVWGVTFELDADSDNQIEVFNKEFHGLISNLTSLLNRRLINEHDLANRSKVFEFPKQLRALQSVGYSFLKEIFTPNAYESLPIFRGVYLTSATQEGTPSNLLTEQNSTKKDYINQTRSFFIKRLLESVIFPEQNLASTNKHHEKQSKWLRVSCLAVTCITLIALSISWFISFSWNSELIDETNQALAEYQVLDQNTVDKSNLLVLNQRFNKLKNFPVNEINAEDFEAYGFSKVEELTEASKSAYLRSLKTYLEPYLLNALTSEMEQQADYLSYLYETLRSYLMLFEPEHYNQDDLLAWFSAYYERALPGDVNVTNRSDLMAHTRALLDHGFSGQEIDHQAVRLARAELTKLPIAERAYQRLQADFMESSIPPIKLTDIISYESAREFSFQNPEVAMKGIPGLYTYNGYHGIFNVEKSKMLGNLMASSWVYGEEAANTYDISKAEIEKKLEQKYFQDYIYYWRSFVDELTLNEFNSPTEGVRVTNVLAGPEAPIKNIITTVQKNVQLTKLPISENQKAAGKVAANAAEVAMHTKANRLKRYLPNETPKFEVKLPGYQVEEAFSDILEIEPQQLETIQASLRELNIYLNQLDRGGLLKSSVKNQLSGKNKPEFLSELEFQSKGLPYPASNWLLNISQDTSNITRKSANQHLNEIWRSSVLREYNAAIVGRYPLVPHSDKEINLKDFSDFFGPKGTIDNFFTTYIAPSVDTSKSPWRFEKNIGVSESALKMFEQAARIREVFFDGNSNTPRIEFGLKPIKLDQTISSFMIEVDGQSMVYRHGPPKVKSIVWPGDVAQSKTRIVFTPPYGGRTINTSYSGEWSFYRMLDDLKAQRAETQSDLELHFSLQGNNATVELLPNSIRHPFWNASIESFSCPTRL</sequence>
<evidence type="ECO:0000313" key="7">
    <source>
        <dbReference type="Proteomes" id="UP000265938"/>
    </source>
</evidence>
<keyword evidence="1" id="KW-0472">Membrane</keyword>
<reference evidence="6 7" key="1">
    <citation type="submission" date="2018-09" db="EMBL/GenBank/DDBJ databases">
        <title>Identification of marine bacteria producing industrial enzymes.</title>
        <authorList>
            <person name="Cheng T.H."/>
            <person name="Saidin J."/>
            <person name="Muhd D.D."/>
            <person name="Isa M.N.M."/>
            <person name="Bakar M.F.A."/>
            <person name="Ismail N."/>
        </authorList>
    </citation>
    <scope>NUCLEOTIDE SEQUENCE [LARGE SCALE GENOMIC DNA]</scope>
    <source>
        <strain evidence="6 7">MNAD 1.6</strain>
    </source>
</reference>
<evidence type="ECO:0000256" key="1">
    <source>
        <dbReference type="SAM" id="Phobius"/>
    </source>
</evidence>
<accession>A0A3A3EPM0</accession>
<dbReference type="Pfam" id="PF21070">
    <property type="entry name" value="IcmF_helical"/>
    <property type="match status" value="1"/>
</dbReference>
<feature type="domain" description="IcmF-related" evidence="3">
    <location>
        <begin position="514"/>
        <end position="794"/>
    </location>
</feature>
<name>A0A3A3EPM0_9GAMM</name>
<feature type="domain" description="Type VI secretion system IcmF C-terminal" evidence="2">
    <location>
        <begin position="1041"/>
        <end position="1144"/>
    </location>
</feature>
<evidence type="ECO:0000259" key="5">
    <source>
        <dbReference type="Pfam" id="PF21070"/>
    </source>
</evidence>
<dbReference type="Proteomes" id="UP000265938">
    <property type="component" value="Unassembled WGS sequence"/>
</dbReference>
<dbReference type="PANTHER" id="PTHR36153:SF1">
    <property type="entry name" value="TYPE VI SECRETION SYSTEM COMPONENT TSSM1"/>
    <property type="match status" value="1"/>
</dbReference>
<keyword evidence="1" id="KW-1133">Transmembrane helix</keyword>
<dbReference type="InterPro" id="IPR025743">
    <property type="entry name" value="TssM1_N"/>
</dbReference>
<keyword evidence="1" id="KW-0812">Transmembrane</keyword>
<evidence type="ECO:0000313" key="6">
    <source>
        <dbReference type="EMBL" id="RJF35666.1"/>
    </source>
</evidence>
<dbReference type="EMBL" id="QYSE01000002">
    <property type="protein sequence ID" value="RJF35666.1"/>
    <property type="molecule type" value="Genomic_DNA"/>
</dbReference>
<dbReference type="Pfam" id="PF06761">
    <property type="entry name" value="IcmF-related"/>
    <property type="match status" value="1"/>
</dbReference>
<organism evidence="6 7">
    <name type="scientific">Pseudoalteromonas gelatinilytica</name>
    <dbReference type="NCBI Taxonomy" id="1703256"/>
    <lineage>
        <taxon>Bacteria</taxon>
        <taxon>Pseudomonadati</taxon>
        <taxon>Pseudomonadota</taxon>
        <taxon>Gammaproteobacteria</taxon>
        <taxon>Alteromonadales</taxon>
        <taxon>Pseudoalteromonadaceae</taxon>
        <taxon>Pseudoalteromonas</taxon>
    </lineage>
</organism>
<feature type="domain" description="Type VI secretion system component TssM1 helical" evidence="5">
    <location>
        <begin position="935"/>
        <end position="1005"/>
    </location>
</feature>
<dbReference type="Pfam" id="PF14331">
    <property type="entry name" value="IcmF-related_N"/>
    <property type="match status" value="1"/>
</dbReference>
<evidence type="ECO:0000259" key="2">
    <source>
        <dbReference type="Pfam" id="PF06744"/>
    </source>
</evidence>
<feature type="transmembrane region" description="Helical" evidence="1">
    <location>
        <begin position="21"/>
        <end position="44"/>
    </location>
</feature>
<dbReference type="Pfam" id="PF06744">
    <property type="entry name" value="IcmF_C"/>
    <property type="match status" value="1"/>
</dbReference>
<dbReference type="InterPro" id="IPR053156">
    <property type="entry name" value="T6SS_TssM-like"/>
</dbReference>
<proteinExistence type="predicted"/>
<comment type="caution">
    <text evidence="6">The sequence shown here is derived from an EMBL/GenBank/DDBJ whole genome shotgun (WGS) entry which is preliminary data.</text>
</comment>
<dbReference type="PANTHER" id="PTHR36153">
    <property type="entry name" value="INNER MEMBRANE PROTEIN-RELATED"/>
    <property type="match status" value="1"/>
</dbReference>
<feature type="domain" description="Type VI secretion system component TssM1 N-terminal" evidence="4">
    <location>
        <begin position="199"/>
        <end position="446"/>
    </location>
</feature>